<dbReference type="AlphaFoldDB" id="A0A6B0U3R1"/>
<feature type="signal peptide" evidence="1">
    <location>
        <begin position="1"/>
        <end position="22"/>
    </location>
</feature>
<organism evidence="2">
    <name type="scientific">Ixodes ricinus</name>
    <name type="common">Common tick</name>
    <name type="synonym">Acarus ricinus</name>
    <dbReference type="NCBI Taxonomy" id="34613"/>
    <lineage>
        <taxon>Eukaryota</taxon>
        <taxon>Metazoa</taxon>
        <taxon>Ecdysozoa</taxon>
        <taxon>Arthropoda</taxon>
        <taxon>Chelicerata</taxon>
        <taxon>Arachnida</taxon>
        <taxon>Acari</taxon>
        <taxon>Parasitiformes</taxon>
        <taxon>Ixodida</taxon>
        <taxon>Ixodoidea</taxon>
        <taxon>Ixodidae</taxon>
        <taxon>Ixodinae</taxon>
        <taxon>Ixodes</taxon>
    </lineage>
</organism>
<feature type="chain" id="PRO_5025657921" evidence="1">
    <location>
        <begin position="23"/>
        <end position="94"/>
    </location>
</feature>
<dbReference type="EMBL" id="GIFC01005036">
    <property type="protein sequence ID" value="MXU87119.1"/>
    <property type="molecule type" value="Transcribed_RNA"/>
</dbReference>
<proteinExistence type="predicted"/>
<sequence>MEISVVVHILVLVFFLAVQVTGKCRKEHFAQRLGRYPDAWRILRNTTQQYFLAGILLVQVGNRIPPTLLAYSKPHRGPSEAVDNHFGLWTHFGQ</sequence>
<evidence type="ECO:0000313" key="2">
    <source>
        <dbReference type="EMBL" id="MXU87119.1"/>
    </source>
</evidence>
<reference evidence="2" key="1">
    <citation type="submission" date="2019-12" db="EMBL/GenBank/DDBJ databases">
        <title>An insight into the sialome of adult female Ixodes ricinus ticks feeding for 6 days.</title>
        <authorList>
            <person name="Perner J."/>
            <person name="Ribeiro J.M.C."/>
        </authorList>
    </citation>
    <scope>NUCLEOTIDE SEQUENCE</scope>
    <source>
        <strain evidence="2">Semi-engorged</strain>
        <tissue evidence="2">Salivary glands</tissue>
    </source>
</reference>
<evidence type="ECO:0000256" key="1">
    <source>
        <dbReference type="SAM" id="SignalP"/>
    </source>
</evidence>
<keyword evidence="1" id="KW-0732">Signal</keyword>
<name>A0A6B0U3R1_IXORI</name>
<protein>
    <submittedName>
        <fullName evidence="2">Putative secreted protein</fullName>
    </submittedName>
</protein>
<accession>A0A6B0U3R1</accession>